<dbReference type="InterPro" id="IPR012347">
    <property type="entry name" value="Ferritin-like"/>
</dbReference>
<dbReference type="InterPro" id="IPR009078">
    <property type="entry name" value="Ferritin-like_SF"/>
</dbReference>
<dbReference type="Pfam" id="PF05974">
    <property type="entry name" value="DUF892"/>
    <property type="match status" value="1"/>
</dbReference>
<reference evidence="1 2" key="1">
    <citation type="submission" date="2017-09" db="EMBL/GenBank/DDBJ databases">
        <title>Complete genome sequence of Verrucomicrobial strain HZ-65, isolated from freshwater.</title>
        <authorList>
            <person name="Choi A."/>
        </authorList>
    </citation>
    <scope>NUCLEOTIDE SEQUENCE [LARGE SCALE GENOMIC DNA]</scope>
    <source>
        <strain evidence="1 2">HZ-65</strain>
    </source>
</reference>
<dbReference type="RefSeq" id="WP_096054358.1">
    <property type="nucleotide sequence ID" value="NZ_CP023344.1"/>
</dbReference>
<dbReference type="PANTHER" id="PTHR30565:SF9">
    <property type="entry name" value="PROTEIN YCIF"/>
    <property type="match status" value="1"/>
</dbReference>
<dbReference type="InterPro" id="IPR010287">
    <property type="entry name" value="DUF892_YciF-like"/>
</dbReference>
<dbReference type="Gene3D" id="1.20.1260.10">
    <property type="match status" value="1"/>
</dbReference>
<dbReference type="EMBL" id="CP023344">
    <property type="protein sequence ID" value="ATC62723.1"/>
    <property type="molecule type" value="Genomic_DNA"/>
</dbReference>
<dbReference type="SUPFAM" id="SSF47240">
    <property type="entry name" value="Ferritin-like"/>
    <property type="match status" value="1"/>
</dbReference>
<dbReference type="Proteomes" id="UP000217265">
    <property type="component" value="Chromosome"/>
</dbReference>
<dbReference type="KEGG" id="vbh:CMV30_01375"/>
<organism evidence="1 2">
    <name type="scientific">Nibricoccus aquaticus</name>
    <dbReference type="NCBI Taxonomy" id="2576891"/>
    <lineage>
        <taxon>Bacteria</taxon>
        <taxon>Pseudomonadati</taxon>
        <taxon>Verrucomicrobiota</taxon>
        <taxon>Opitutia</taxon>
        <taxon>Opitutales</taxon>
        <taxon>Opitutaceae</taxon>
        <taxon>Nibricoccus</taxon>
    </lineage>
</organism>
<sequence>MPSTSSLNTLKDLLIAQTRDLYNAETQYREILPSLLSSATDDELRKEITDITELVDANISWLEHACTHLNVEPSGVTCEAMRGLIREARDTISKYGDPYVIDAALIANAQRIAHYQIAGYGTARQFAKVLGEDRVADIYGDLVRHAGNVDQRLTKVATGGWFARGVNQRAETAA</sequence>
<dbReference type="AlphaFoldDB" id="A0A290Q2T4"/>
<accession>A0A290Q2T4</accession>
<name>A0A290Q2T4_9BACT</name>
<evidence type="ECO:0000313" key="1">
    <source>
        <dbReference type="EMBL" id="ATC62723.1"/>
    </source>
</evidence>
<keyword evidence="2" id="KW-1185">Reference proteome</keyword>
<evidence type="ECO:0000313" key="2">
    <source>
        <dbReference type="Proteomes" id="UP000217265"/>
    </source>
</evidence>
<dbReference type="OrthoDB" id="9795056at2"/>
<gene>
    <name evidence="1" type="ORF">CMV30_01375</name>
</gene>
<dbReference type="PANTHER" id="PTHR30565">
    <property type="entry name" value="PROTEIN YCIF"/>
    <property type="match status" value="1"/>
</dbReference>
<protein>
    <submittedName>
        <fullName evidence="1">Uncharacterized protein</fullName>
    </submittedName>
</protein>
<dbReference type="InterPro" id="IPR047114">
    <property type="entry name" value="YciF"/>
</dbReference>
<proteinExistence type="predicted"/>